<feature type="compositionally biased region" description="Polar residues" evidence="1">
    <location>
        <begin position="21"/>
        <end position="45"/>
    </location>
</feature>
<accession>A0A7J7LWN1</accession>
<dbReference type="AlphaFoldDB" id="A0A7J7LWN1"/>
<evidence type="ECO:0000313" key="2">
    <source>
        <dbReference type="EMBL" id="KAF6146940.1"/>
    </source>
</evidence>
<dbReference type="PANTHER" id="PTHR12794">
    <property type="entry name" value="GEMIN2"/>
    <property type="match status" value="1"/>
</dbReference>
<sequence>MYSSTNPRFDQSITLKPILSSIPQQTPELTIPQSQRQTEPSQTPPTEERNPEITIESQSVEKEEEEAKIDDFISGSETKVPQNHEKDGFLPFLLNDQKSQRVEIFMMDNSLVIQPKMSQQPAETTMAAKCELISNVSEEANGGRDISGETGSNGYCRKRYRRSDMEALKFVNVEEQRKMWNEIYIGLEPAVSREFDNLSAEKSSIGKPQKPKSRRRSAMGLKKDKNLILSEVCNQDMHINFGEPDIVEACPQKMKDGLQVVVHDCNDELAIDVECHQNDDSDGEINSIQRPAFFVDGDPDFESGPPQDGLEYLRRVRYSSKSHFSLFLASLLYVTEESLLSYTYLALV</sequence>
<keyword evidence="3" id="KW-1185">Reference proteome</keyword>
<dbReference type="GO" id="GO:0005634">
    <property type="term" value="C:nucleus"/>
    <property type="evidence" value="ECO:0007669"/>
    <property type="project" value="TreeGrafter"/>
</dbReference>
<dbReference type="GO" id="GO:0032797">
    <property type="term" value="C:SMN complex"/>
    <property type="evidence" value="ECO:0007669"/>
    <property type="project" value="TreeGrafter"/>
</dbReference>
<dbReference type="Proteomes" id="UP000541444">
    <property type="component" value="Unassembled WGS sequence"/>
</dbReference>
<feature type="compositionally biased region" description="Polar residues" evidence="1">
    <location>
        <begin position="1"/>
        <end position="14"/>
    </location>
</feature>
<proteinExistence type="predicted"/>
<comment type="caution">
    <text evidence="2">The sequence shown here is derived from an EMBL/GenBank/DDBJ whole genome shotgun (WGS) entry which is preliminary data.</text>
</comment>
<gene>
    <name evidence="2" type="ORF">GIB67_036659</name>
</gene>
<dbReference type="EMBL" id="JACGCM010001948">
    <property type="protein sequence ID" value="KAF6146940.1"/>
    <property type="molecule type" value="Genomic_DNA"/>
</dbReference>
<dbReference type="PANTHER" id="PTHR12794:SF9">
    <property type="match status" value="1"/>
</dbReference>
<feature type="region of interest" description="Disordered" evidence="1">
    <location>
        <begin position="200"/>
        <end position="219"/>
    </location>
</feature>
<evidence type="ECO:0000313" key="3">
    <source>
        <dbReference type="Proteomes" id="UP000541444"/>
    </source>
</evidence>
<organism evidence="2 3">
    <name type="scientific">Kingdonia uniflora</name>
    <dbReference type="NCBI Taxonomy" id="39325"/>
    <lineage>
        <taxon>Eukaryota</taxon>
        <taxon>Viridiplantae</taxon>
        <taxon>Streptophyta</taxon>
        <taxon>Embryophyta</taxon>
        <taxon>Tracheophyta</taxon>
        <taxon>Spermatophyta</taxon>
        <taxon>Magnoliopsida</taxon>
        <taxon>Ranunculales</taxon>
        <taxon>Circaeasteraceae</taxon>
        <taxon>Kingdonia</taxon>
    </lineage>
</organism>
<feature type="region of interest" description="Disordered" evidence="1">
    <location>
        <begin position="1"/>
        <end position="81"/>
    </location>
</feature>
<dbReference type="OrthoDB" id="1939283at2759"/>
<dbReference type="GO" id="GO:0000387">
    <property type="term" value="P:spliceosomal snRNP assembly"/>
    <property type="evidence" value="ECO:0007669"/>
    <property type="project" value="TreeGrafter"/>
</dbReference>
<protein>
    <submittedName>
        <fullName evidence="2">Uncharacterized protein</fullName>
    </submittedName>
</protein>
<reference evidence="2 3" key="1">
    <citation type="journal article" date="2020" name="IScience">
        <title>Genome Sequencing of the Endangered Kingdonia uniflora (Circaeasteraceae, Ranunculales) Reveals Potential Mechanisms of Evolutionary Specialization.</title>
        <authorList>
            <person name="Sun Y."/>
            <person name="Deng T."/>
            <person name="Zhang A."/>
            <person name="Moore M.J."/>
            <person name="Landis J.B."/>
            <person name="Lin N."/>
            <person name="Zhang H."/>
            <person name="Zhang X."/>
            <person name="Huang J."/>
            <person name="Zhang X."/>
            <person name="Sun H."/>
            <person name="Wang H."/>
        </authorList>
    </citation>
    <scope>NUCLEOTIDE SEQUENCE [LARGE SCALE GENOMIC DNA]</scope>
    <source>
        <strain evidence="2">TB1705</strain>
        <tissue evidence="2">Leaf</tissue>
    </source>
</reference>
<evidence type="ECO:0000256" key="1">
    <source>
        <dbReference type="SAM" id="MobiDB-lite"/>
    </source>
</evidence>
<name>A0A7J7LWN1_9MAGN</name>